<feature type="domain" description="BRCT" evidence="13">
    <location>
        <begin position="683"/>
        <end position="763"/>
    </location>
</feature>
<evidence type="ECO:0000256" key="11">
    <source>
        <dbReference type="ARBA" id="ARBA00023204"/>
    </source>
</evidence>
<dbReference type="InterPro" id="IPR012340">
    <property type="entry name" value="NA-bd_OB-fold"/>
</dbReference>
<keyword evidence="10" id="KW-0520">NAD</keyword>
<dbReference type="GO" id="GO:0046872">
    <property type="term" value="F:metal ion binding"/>
    <property type="evidence" value="ECO:0007669"/>
    <property type="project" value="UniProtKB-KW"/>
</dbReference>
<evidence type="ECO:0000256" key="4">
    <source>
        <dbReference type="ARBA" id="ARBA00022598"/>
    </source>
</evidence>
<dbReference type="PROSITE" id="PS01055">
    <property type="entry name" value="DNA_LIGASE_N1"/>
    <property type="match status" value="1"/>
</dbReference>
<evidence type="ECO:0000256" key="6">
    <source>
        <dbReference type="ARBA" id="ARBA00022723"/>
    </source>
</evidence>
<dbReference type="Gene3D" id="6.20.10.30">
    <property type="match status" value="1"/>
</dbReference>
<dbReference type="GO" id="GO:0006281">
    <property type="term" value="P:DNA repair"/>
    <property type="evidence" value="ECO:0007669"/>
    <property type="project" value="UniProtKB-KW"/>
</dbReference>
<dbReference type="CDD" id="cd17748">
    <property type="entry name" value="BRCT_DNA_ligase_like"/>
    <property type="match status" value="1"/>
</dbReference>
<comment type="function">
    <text evidence="2">DNA ligase that catalyzes the formation of phosphodiester linkages between 5'-phosphoryl and 3'-hydroxyl groups in double-stranded DNA using NAD as a coenzyme and as the energy source for the reaction. It is essential for DNA replication and repair of damaged DNA.</text>
</comment>
<dbReference type="SUPFAM" id="SSF47781">
    <property type="entry name" value="RuvA domain 2-like"/>
    <property type="match status" value="2"/>
</dbReference>
<dbReference type="SUPFAM" id="SSF56091">
    <property type="entry name" value="DNA ligase/mRNA capping enzyme, catalytic domain"/>
    <property type="match status" value="1"/>
</dbReference>
<evidence type="ECO:0000256" key="10">
    <source>
        <dbReference type="ARBA" id="ARBA00023027"/>
    </source>
</evidence>
<keyword evidence="9" id="KW-0460">Magnesium</keyword>
<dbReference type="Gene3D" id="2.40.50.140">
    <property type="entry name" value="Nucleic acid-binding proteins"/>
    <property type="match status" value="1"/>
</dbReference>
<accession>A0A0F9WMR4</accession>
<evidence type="ECO:0000256" key="9">
    <source>
        <dbReference type="ARBA" id="ARBA00022842"/>
    </source>
</evidence>
<dbReference type="InterPro" id="IPR010994">
    <property type="entry name" value="RuvA_2-like"/>
</dbReference>
<name>A0A0F9WMR4_9ZZZZ</name>
<dbReference type="InterPro" id="IPR001357">
    <property type="entry name" value="BRCT_dom"/>
</dbReference>
<dbReference type="NCBIfam" id="NF005932">
    <property type="entry name" value="PRK07956.1"/>
    <property type="match status" value="1"/>
</dbReference>
<dbReference type="EC" id="6.5.1.2" evidence="3"/>
<dbReference type="Gene3D" id="3.40.50.10190">
    <property type="entry name" value="BRCT domain"/>
    <property type="match status" value="1"/>
</dbReference>
<dbReference type="NCBIfam" id="TIGR00575">
    <property type="entry name" value="dnlj"/>
    <property type="match status" value="1"/>
</dbReference>
<dbReference type="Pfam" id="PF01653">
    <property type="entry name" value="DNA_ligase_aden"/>
    <property type="match status" value="1"/>
</dbReference>
<dbReference type="PROSITE" id="PS50172">
    <property type="entry name" value="BRCT"/>
    <property type="match status" value="1"/>
</dbReference>
<comment type="catalytic activity">
    <reaction evidence="12">
        <text>NAD(+) + (deoxyribonucleotide)n-3'-hydroxyl + 5'-phospho-(deoxyribonucleotide)m = (deoxyribonucleotide)n+m + AMP + beta-nicotinamide D-nucleotide.</text>
        <dbReference type="EC" id="6.5.1.2"/>
    </reaction>
</comment>
<dbReference type="FunFam" id="2.40.50.140:FF:000012">
    <property type="entry name" value="DNA ligase"/>
    <property type="match status" value="1"/>
</dbReference>
<comment type="caution">
    <text evidence="14">The sequence shown here is derived from an EMBL/GenBank/DDBJ whole genome shotgun (WGS) entry which is preliminary data.</text>
</comment>
<dbReference type="GO" id="GO:0003911">
    <property type="term" value="F:DNA ligase (NAD+) activity"/>
    <property type="evidence" value="ECO:0007669"/>
    <property type="project" value="UniProtKB-EC"/>
</dbReference>
<evidence type="ECO:0000313" key="14">
    <source>
        <dbReference type="EMBL" id="KKN79908.1"/>
    </source>
</evidence>
<keyword evidence="4" id="KW-0436">Ligase</keyword>
<dbReference type="PANTHER" id="PTHR23389:SF9">
    <property type="entry name" value="DNA LIGASE"/>
    <property type="match status" value="1"/>
</dbReference>
<dbReference type="InterPro" id="IPR036420">
    <property type="entry name" value="BRCT_dom_sf"/>
</dbReference>
<dbReference type="Pfam" id="PF12826">
    <property type="entry name" value="HHH_2"/>
    <property type="match status" value="1"/>
</dbReference>
<evidence type="ECO:0000256" key="8">
    <source>
        <dbReference type="ARBA" id="ARBA00022833"/>
    </source>
</evidence>
<dbReference type="AlphaFoldDB" id="A0A0F9WMR4"/>
<evidence type="ECO:0000256" key="2">
    <source>
        <dbReference type="ARBA" id="ARBA00004067"/>
    </source>
</evidence>
<keyword evidence="6" id="KW-0479">Metal-binding</keyword>
<dbReference type="InterPro" id="IPR001679">
    <property type="entry name" value="DNA_ligase"/>
</dbReference>
<reference evidence="14" key="1">
    <citation type="journal article" date="2015" name="Nature">
        <title>Complex archaea that bridge the gap between prokaryotes and eukaryotes.</title>
        <authorList>
            <person name="Spang A."/>
            <person name="Saw J.H."/>
            <person name="Jorgensen S.L."/>
            <person name="Zaremba-Niedzwiedzka K."/>
            <person name="Martijn J."/>
            <person name="Lind A.E."/>
            <person name="van Eijk R."/>
            <person name="Schleper C."/>
            <person name="Guy L."/>
            <person name="Ettema T.J."/>
        </authorList>
    </citation>
    <scope>NUCLEOTIDE SEQUENCE</scope>
</reference>
<comment type="cofactor">
    <cofactor evidence="1">
        <name>Mg(2+)</name>
        <dbReference type="ChEBI" id="CHEBI:18420"/>
    </cofactor>
</comment>
<keyword evidence="8" id="KW-0862">Zinc</keyword>
<sequence length="763" mass="82358">MDDAKRIEQLRSELRRHDRLYYVEAAPEISDRQYDELLAELTSLEGRHRDLVTPDSPTQRVGGEPIESFETVTHALAMLSIDNTYSADDVREFDKRVRKALGGRPFSYLVDPKVDGVAVSLRYESGLLVLAVTRGDGVRGDDITANARTIRAIPLALEGEGIPEVIEVRGEVYWPRSRFAATNARRREQGLDTFANPRNGAAGTLKQLDSAVVAERGLAFLAHGFGEMSGPAPSAGSGQALSTGSGQASEIMWQLNAWGIATSPDAQVCDDVEAAMKVIGNWPARRDEVDYETDGMVVKVDQLELRDLLGATSKAPRWCIAYKYEAERTETVLRAVDLQVGRLGTITPVARFDPVQLAGTTVSNASLHNFDQIQRLDVRVGDTVIVEKAGEIIPQVIQVVHAKRPVDAQVIPAPSECPSCGHRVDRDEGGVRLRCSNAECPAQMCERLRFFAGRNQMDIENLGPAVIDQLVDCGMVRSFADLYTLRVDAVAGLDRMGDKSAANLIAAIEASKTRPLQRVLAALGVAHLGSTWAEQLAAAFADMDKLQAASLKNIQGALSTRKRRTEKKIAERIRDYFQTPEGQRAIEENPHGDAFSAWVQAVAIPHLHEKRRQRLASGYGSARELAEASLADSPDELMDTLSEAGVIAKSVHDYLSSQAGQETVSGLREVGLTMKADLPASAAGAGALAGKTVVVTGALARFSRGEAEAAIKAAGGKAVSSVSKKTDFVVAGESAGSKRDKAAEMGVEVIDEAEFRRRLDAGA</sequence>
<dbReference type="CDD" id="cd00114">
    <property type="entry name" value="LIGANc"/>
    <property type="match status" value="1"/>
</dbReference>
<dbReference type="InterPro" id="IPR013840">
    <property type="entry name" value="DNAligase_N"/>
</dbReference>
<dbReference type="Gene3D" id="1.10.150.20">
    <property type="entry name" value="5' to 3' exonuclease, C-terminal subdomain"/>
    <property type="match status" value="3"/>
</dbReference>
<keyword evidence="7" id="KW-0227">DNA damage</keyword>
<dbReference type="GO" id="GO:0005829">
    <property type="term" value="C:cytosol"/>
    <property type="evidence" value="ECO:0007669"/>
    <property type="project" value="TreeGrafter"/>
</dbReference>
<dbReference type="InterPro" id="IPR013839">
    <property type="entry name" value="DNAligase_adenylation"/>
</dbReference>
<dbReference type="Gene3D" id="3.30.470.30">
    <property type="entry name" value="DNA ligase/mRNA capping enzyme"/>
    <property type="match status" value="1"/>
</dbReference>
<dbReference type="InterPro" id="IPR004150">
    <property type="entry name" value="NAD_DNA_ligase_OB"/>
</dbReference>
<keyword evidence="11" id="KW-0234">DNA repair</keyword>
<dbReference type="Gene3D" id="1.10.287.610">
    <property type="entry name" value="Helix hairpin bin"/>
    <property type="match status" value="1"/>
</dbReference>
<dbReference type="HAMAP" id="MF_01588">
    <property type="entry name" value="DNA_ligase_A"/>
    <property type="match status" value="1"/>
</dbReference>
<dbReference type="PIRSF" id="PIRSF001604">
    <property type="entry name" value="LigA"/>
    <property type="match status" value="1"/>
</dbReference>
<dbReference type="Pfam" id="PF00533">
    <property type="entry name" value="BRCT"/>
    <property type="match status" value="1"/>
</dbReference>
<dbReference type="InterPro" id="IPR004149">
    <property type="entry name" value="Znf_DNAligase_C4"/>
</dbReference>
<evidence type="ECO:0000256" key="1">
    <source>
        <dbReference type="ARBA" id="ARBA00001946"/>
    </source>
</evidence>
<evidence type="ECO:0000259" key="13">
    <source>
        <dbReference type="PROSITE" id="PS50172"/>
    </source>
</evidence>
<dbReference type="EMBL" id="LAZR01000240">
    <property type="protein sequence ID" value="KKN79908.1"/>
    <property type="molecule type" value="Genomic_DNA"/>
</dbReference>
<organism evidence="14">
    <name type="scientific">marine sediment metagenome</name>
    <dbReference type="NCBI Taxonomy" id="412755"/>
    <lineage>
        <taxon>unclassified sequences</taxon>
        <taxon>metagenomes</taxon>
        <taxon>ecological metagenomes</taxon>
    </lineage>
</organism>
<dbReference type="SUPFAM" id="SSF50249">
    <property type="entry name" value="Nucleic acid-binding proteins"/>
    <property type="match status" value="1"/>
</dbReference>
<dbReference type="Pfam" id="PF03119">
    <property type="entry name" value="DNA_ligase_ZBD"/>
    <property type="match status" value="1"/>
</dbReference>
<protein>
    <recommendedName>
        <fullName evidence="3">DNA ligase (NAD(+))</fullName>
        <ecNumber evidence="3">6.5.1.2</ecNumber>
    </recommendedName>
</protein>
<dbReference type="PANTHER" id="PTHR23389">
    <property type="entry name" value="CHROMOSOME TRANSMISSION FIDELITY FACTOR 18"/>
    <property type="match status" value="1"/>
</dbReference>
<evidence type="ECO:0000256" key="3">
    <source>
        <dbReference type="ARBA" id="ARBA00012722"/>
    </source>
</evidence>
<dbReference type="Pfam" id="PF03120">
    <property type="entry name" value="OB_DNA_ligase"/>
    <property type="match status" value="1"/>
</dbReference>
<dbReference type="FunFam" id="1.10.150.20:FF:000007">
    <property type="entry name" value="DNA ligase"/>
    <property type="match status" value="1"/>
</dbReference>
<evidence type="ECO:0000256" key="5">
    <source>
        <dbReference type="ARBA" id="ARBA00022705"/>
    </source>
</evidence>
<proteinExistence type="inferred from homology"/>
<dbReference type="GO" id="GO:0006260">
    <property type="term" value="P:DNA replication"/>
    <property type="evidence" value="ECO:0007669"/>
    <property type="project" value="UniProtKB-KW"/>
</dbReference>
<dbReference type="InterPro" id="IPR041663">
    <property type="entry name" value="DisA/LigA_HHH"/>
</dbReference>
<dbReference type="InterPro" id="IPR018239">
    <property type="entry name" value="DNA_ligase_AS"/>
</dbReference>
<gene>
    <name evidence="14" type="ORF">LCGC14_0335370</name>
</gene>
<dbReference type="SMART" id="SM00292">
    <property type="entry name" value="BRCT"/>
    <property type="match status" value="1"/>
</dbReference>
<dbReference type="SUPFAM" id="SSF52113">
    <property type="entry name" value="BRCT domain"/>
    <property type="match status" value="1"/>
</dbReference>
<keyword evidence="5" id="KW-0235">DNA replication</keyword>
<dbReference type="SMART" id="SM00532">
    <property type="entry name" value="LIGANc"/>
    <property type="match status" value="1"/>
</dbReference>
<evidence type="ECO:0000256" key="7">
    <source>
        <dbReference type="ARBA" id="ARBA00022763"/>
    </source>
</evidence>
<evidence type="ECO:0000256" key="12">
    <source>
        <dbReference type="ARBA" id="ARBA00034005"/>
    </source>
</evidence>